<evidence type="ECO:0000259" key="2">
    <source>
        <dbReference type="SMART" id="SM00278"/>
    </source>
</evidence>
<keyword evidence="4" id="KW-1185">Reference proteome</keyword>
<gene>
    <name evidence="3" type="ORF">HLH15_02440</name>
</gene>
<reference evidence="3 4" key="1">
    <citation type="submission" date="2020-04" db="EMBL/GenBank/DDBJ databases">
        <title>Acinetobacter Taxon 24.</title>
        <authorList>
            <person name="Nemec A."/>
            <person name="Radolfova-Krizova L."/>
            <person name="Higgins P.G."/>
            <person name="Spanelova P."/>
        </authorList>
    </citation>
    <scope>NUCLEOTIDE SEQUENCE [LARGE SCALE GENOMIC DNA]</scope>
    <source>
        <strain evidence="3 4">ANC 5084</strain>
    </source>
</reference>
<organism evidence="3 4">
    <name type="scientific">Acinetobacter terrestris</name>
    <dbReference type="NCBI Taxonomy" id="2529843"/>
    <lineage>
        <taxon>Bacteria</taxon>
        <taxon>Pseudomonadati</taxon>
        <taxon>Pseudomonadota</taxon>
        <taxon>Gammaproteobacteria</taxon>
        <taxon>Moraxellales</taxon>
        <taxon>Moraxellaceae</taxon>
        <taxon>Acinetobacter</taxon>
        <taxon>Acinetobacter Taxon 24</taxon>
    </lineage>
</organism>
<dbReference type="Gene3D" id="1.10.150.280">
    <property type="entry name" value="AF1531-like domain"/>
    <property type="match status" value="1"/>
</dbReference>
<name>A0ABX1UTC1_9GAMM</name>
<evidence type="ECO:0000256" key="1">
    <source>
        <dbReference type="SAM" id="Phobius"/>
    </source>
</evidence>
<accession>A0ABX1UTC1</accession>
<keyword evidence="1" id="KW-1133">Transmembrane helix</keyword>
<dbReference type="GO" id="GO:0003677">
    <property type="term" value="F:DNA binding"/>
    <property type="evidence" value="ECO:0007669"/>
    <property type="project" value="UniProtKB-KW"/>
</dbReference>
<keyword evidence="3" id="KW-0238">DNA-binding</keyword>
<protein>
    <submittedName>
        <fullName evidence="3">ComEA family DNA-binding protein</fullName>
    </submittedName>
</protein>
<dbReference type="EMBL" id="JABERJ010000006">
    <property type="protein sequence ID" value="NNH25359.1"/>
    <property type="molecule type" value="Genomic_DNA"/>
</dbReference>
<evidence type="ECO:0000313" key="3">
    <source>
        <dbReference type="EMBL" id="NNH25359.1"/>
    </source>
</evidence>
<feature type="domain" description="Helix-hairpin-helix DNA-binding motif class 1" evidence="2">
    <location>
        <begin position="83"/>
        <end position="102"/>
    </location>
</feature>
<dbReference type="InterPro" id="IPR051675">
    <property type="entry name" value="Endo/Exo/Phosphatase_dom_1"/>
</dbReference>
<keyword evidence="1" id="KW-0812">Transmembrane</keyword>
<keyword evidence="1" id="KW-0472">Membrane</keyword>
<dbReference type="Proteomes" id="UP000555322">
    <property type="component" value="Unassembled WGS sequence"/>
</dbReference>
<feature type="domain" description="Helix-hairpin-helix DNA-binding motif class 1" evidence="2">
    <location>
        <begin position="113"/>
        <end position="132"/>
    </location>
</feature>
<evidence type="ECO:0000313" key="4">
    <source>
        <dbReference type="Proteomes" id="UP000555322"/>
    </source>
</evidence>
<sequence>MKKIIQILNAIFYMGSLMSVLIGTAAYAQQFDQHYLKWKAEQEAQDARLKIPHVSPPKNHYLAKPALQATTGNKISLNQASLEQLQELAGVGLKKAEAIVAYRQKNGKFKNIEELQQVKGIGPALFAKNKDRLSL</sequence>
<dbReference type="Pfam" id="PF12836">
    <property type="entry name" value="HHH_3"/>
    <property type="match status" value="1"/>
</dbReference>
<feature type="transmembrane region" description="Helical" evidence="1">
    <location>
        <begin position="7"/>
        <end position="28"/>
    </location>
</feature>
<proteinExistence type="predicted"/>
<comment type="caution">
    <text evidence="3">The sequence shown here is derived from an EMBL/GenBank/DDBJ whole genome shotgun (WGS) entry which is preliminary data.</text>
</comment>
<dbReference type="SUPFAM" id="SSF47781">
    <property type="entry name" value="RuvA domain 2-like"/>
    <property type="match status" value="1"/>
</dbReference>
<dbReference type="PANTHER" id="PTHR21180:SF32">
    <property type="entry name" value="ENDONUCLEASE_EXONUCLEASE_PHOSPHATASE FAMILY DOMAIN-CONTAINING PROTEIN 1"/>
    <property type="match status" value="1"/>
</dbReference>
<dbReference type="NCBIfam" id="TIGR00426">
    <property type="entry name" value="competence protein ComEA helix-hairpin-helix repeat region"/>
    <property type="match status" value="1"/>
</dbReference>
<dbReference type="SMART" id="SM00278">
    <property type="entry name" value="HhH1"/>
    <property type="match status" value="2"/>
</dbReference>
<dbReference type="PANTHER" id="PTHR21180">
    <property type="entry name" value="ENDONUCLEASE/EXONUCLEASE/PHOSPHATASE FAMILY DOMAIN-CONTAINING PROTEIN 1"/>
    <property type="match status" value="1"/>
</dbReference>
<dbReference type="InterPro" id="IPR010994">
    <property type="entry name" value="RuvA_2-like"/>
</dbReference>
<dbReference type="InterPro" id="IPR003583">
    <property type="entry name" value="Hlx-hairpin-Hlx_DNA-bd_motif"/>
</dbReference>
<dbReference type="InterPro" id="IPR004509">
    <property type="entry name" value="Competence_ComEA_HhH"/>
</dbReference>